<dbReference type="Gene3D" id="3.30.70.2650">
    <property type="match status" value="1"/>
</dbReference>
<accession>A0A1F5X4P1</accession>
<reference evidence="2 3" key="1">
    <citation type="journal article" date="2016" name="Nat. Commun.">
        <title>Thousands of microbial genomes shed light on interconnected biogeochemical processes in an aquifer system.</title>
        <authorList>
            <person name="Anantharaman K."/>
            <person name="Brown C.T."/>
            <person name="Hug L.A."/>
            <person name="Sharon I."/>
            <person name="Castelle C.J."/>
            <person name="Probst A.J."/>
            <person name="Thomas B.C."/>
            <person name="Singh A."/>
            <person name="Wilkins M.J."/>
            <person name="Karaoz U."/>
            <person name="Brodie E.L."/>
            <person name="Williams K.H."/>
            <person name="Hubbard S.S."/>
            <person name="Banfield J.F."/>
        </authorList>
    </citation>
    <scope>NUCLEOTIDE SEQUENCE [LARGE SCALE GENOMIC DNA]</scope>
</reference>
<dbReference type="PANTHER" id="PTHR30319">
    <property type="entry name" value="PHENYLACETIC ACID REGULATOR-RELATED TRANSCRIPTIONAL REPRESSOR"/>
    <property type="match status" value="1"/>
</dbReference>
<feature type="domain" description="Transcriptional repressor PaaX-like central Cas2-like" evidence="1">
    <location>
        <begin position="105"/>
        <end position="175"/>
    </location>
</feature>
<organism evidence="2 3">
    <name type="scientific">Candidatus Giovannonibacteria bacterium RIFCSPLOWO2_01_FULL_46_13</name>
    <dbReference type="NCBI Taxonomy" id="1798352"/>
    <lineage>
        <taxon>Bacteria</taxon>
        <taxon>Candidatus Giovannoniibacteriota</taxon>
    </lineage>
</organism>
<dbReference type="Pfam" id="PF20803">
    <property type="entry name" value="PaaX_M"/>
    <property type="match status" value="1"/>
</dbReference>
<evidence type="ECO:0000259" key="1">
    <source>
        <dbReference type="Pfam" id="PF20803"/>
    </source>
</evidence>
<gene>
    <name evidence="2" type="ORF">A3B18_02110</name>
</gene>
<protein>
    <recommendedName>
        <fullName evidence="1">Transcriptional repressor PaaX-like central Cas2-like domain-containing protein</fullName>
    </recommendedName>
</protein>
<comment type="caution">
    <text evidence="2">The sequence shown here is derived from an EMBL/GenBank/DDBJ whole genome shotgun (WGS) entry which is preliminary data.</text>
</comment>
<dbReference type="SUPFAM" id="SSF143430">
    <property type="entry name" value="TTP0101/SSO1404-like"/>
    <property type="match status" value="1"/>
</dbReference>
<dbReference type="InterPro" id="IPR048846">
    <property type="entry name" value="PaaX-like_central"/>
</dbReference>
<dbReference type="Proteomes" id="UP000178684">
    <property type="component" value="Unassembled WGS sequence"/>
</dbReference>
<proteinExistence type="predicted"/>
<name>A0A1F5X4P1_9BACT</name>
<dbReference type="EMBL" id="MFIE01000011">
    <property type="protein sequence ID" value="OGF82849.1"/>
    <property type="molecule type" value="Genomic_DNA"/>
</dbReference>
<sequence length="188" mass="22597">MFLFNAIAYNTFMPKYSNLTGKVLGLLATGALLGFTKDKQQRLELIRDADYIWQTIDQKELLSLLRKFKVLGYVHGDNKKIDLSDRGKARWLRYKLKDIKLSRQKRWDRKWRMVLFDIQESKKKTRDALRRKLKEIGFLEFQKSVFVYPYPCRDEINFIINFFDVAEFVYYLETEISPDDLLKKNFKL</sequence>
<dbReference type="GO" id="GO:0006351">
    <property type="term" value="P:DNA-templated transcription"/>
    <property type="evidence" value="ECO:0007669"/>
    <property type="project" value="TreeGrafter"/>
</dbReference>
<dbReference type="PANTHER" id="PTHR30319:SF1">
    <property type="entry name" value="TRANSCRIPTIONAL REPRESSOR PAAX"/>
    <property type="match status" value="1"/>
</dbReference>
<dbReference type="AlphaFoldDB" id="A0A1F5X4P1"/>
<evidence type="ECO:0000313" key="3">
    <source>
        <dbReference type="Proteomes" id="UP000178684"/>
    </source>
</evidence>
<evidence type="ECO:0000313" key="2">
    <source>
        <dbReference type="EMBL" id="OGF82849.1"/>
    </source>
</evidence>